<gene>
    <name evidence="1" type="ORF">E2C01_033839</name>
</gene>
<protein>
    <submittedName>
        <fullName evidence="1">Uncharacterized protein</fullName>
    </submittedName>
</protein>
<organism evidence="1 2">
    <name type="scientific">Portunus trituberculatus</name>
    <name type="common">Swimming crab</name>
    <name type="synonym">Neptunus trituberculatus</name>
    <dbReference type="NCBI Taxonomy" id="210409"/>
    <lineage>
        <taxon>Eukaryota</taxon>
        <taxon>Metazoa</taxon>
        <taxon>Ecdysozoa</taxon>
        <taxon>Arthropoda</taxon>
        <taxon>Crustacea</taxon>
        <taxon>Multicrustacea</taxon>
        <taxon>Malacostraca</taxon>
        <taxon>Eumalacostraca</taxon>
        <taxon>Eucarida</taxon>
        <taxon>Decapoda</taxon>
        <taxon>Pleocyemata</taxon>
        <taxon>Brachyura</taxon>
        <taxon>Eubrachyura</taxon>
        <taxon>Portunoidea</taxon>
        <taxon>Portunidae</taxon>
        <taxon>Portuninae</taxon>
        <taxon>Portunus</taxon>
    </lineage>
</organism>
<accession>A0A5B7F599</accession>
<dbReference type="EMBL" id="VSRR010004642">
    <property type="protein sequence ID" value="MPC40283.1"/>
    <property type="molecule type" value="Genomic_DNA"/>
</dbReference>
<dbReference type="Proteomes" id="UP000324222">
    <property type="component" value="Unassembled WGS sequence"/>
</dbReference>
<reference evidence="1 2" key="1">
    <citation type="submission" date="2019-05" db="EMBL/GenBank/DDBJ databases">
        <title>Another draft genome of Portunus trituberculatus and its Hox gene families provides insights of decapod evolution.</title>
        <authorList>
            <person name="Jeong J.-H."/>
            <person name="Song I."/>
            <person name="Kim S."/>
            <person name="Choi T."/>
            <person name="Kim D."/>
            <person name="Ryu S."/>
            <person name="Kim W."/>
        </authorList>
    </citation>
    <scope>NUCLEOTIDE SEQUENCE [LARGE SCALE GENOMIC DNA]</scope>
    <source>
        <tissue evidence="1">Muscle</tissue>
    </source>
</reference>
<keyword evidence="2" id="KW-1185">Reference proteome</keyword>
<proteinExistence type="predicted"/>
<comment type="caution">
    <text evidence="1">The sequence shown here is derived from an EMBL/GenBank/DDBJ whole genome shotgun (WGS) entry which is preliminary data.</text>
</comment>
<sequence length="98" mass="10766">MGNRGEWYGAIIAPSPPCGLRRASGAAEIVMMYVEDSTGAPTNCHRRRAARSARQRRHDHASRLSHLGLQPRRCCQGAPCLSWCNSYTGLGSPFTIRP</sequence>
<evidence type="ECO:0000313" key="1">
    <source>
        <dbReference type="EMBL" id="MPC40283.1"/>
    </source>
</evidence>
<evidence type="ECO:0000313" key="2">
    <source>
        <dbReference type="Proteomes" id="UP000324222"/>
    </source>
</evidence>
<name>A0A5B7F599_PORTR</name>
<dbReference type="AlphaFoldDB" id="A0A5B7F599"/>